<dbReference type="Proteomes" id="UP000646365">
    <property type="component" value="Unassembled WGS sequence"/>
</dbReference>
<dbReference type="PROSITE" id="PS50885">
    <property type="entry name" value="HAMP"/>
    <property type="match status" value="1"/>
</dbReference>
<evidence type="ECO:0000313" key="10">
    <source>
        <dbReference type="Proteomes" id="UP000646365"/>
    </source>
</evidence>
<evidence type="ECO:0000256" key="4">
    <source>
        <dbReference type="ARBA" id="ARBA00029447"/>
    </source>
</evidence>
<dbReference type="GO" id="GO:0007165">
    <property type="term" value="P:signal transduction"/>
    <property type="evidence" value="ECO:0007669"/>
    <property type="project" value="UniProtKB-KW"/>
</dbReference>
<dbReference type="EMBL" id="BMJQ01000013">
    <property type="protein sequence ID" value="GGF35699.1"/>
    <property type="molecule type" value="Genomic_DNA"/>
</dbReference>
<comment type="caution">
    <text evidence="9">The sequence shown here is derived from an EMBL/GenBank/DDBJ whole genome shotgun (WGS) entry which is preliminary data.</text>
</comment>
<dbReference type="InterPro" id="IPR004089">
    <property type="entry name" value="MCPsignal_dom"/>
</dbReference>
<dbReference type="SMART" id="SM00304">
    <property type="entry name" value="HAMP"/>
    <property type="match status" value="1"/>
</dbReference>
<protein>
    <submittedName>
        <fullName evidence="9">Methyl-accepting chemotaxis protein</fullName>
    </submittedName>
</protein>
<accession>A0A8J2YXA3</accession>
<dbReference type="RefSeq" id="WP_189050439.1">
    <property type="nucleotide sequence ID" value="NZ_BMJQ01000013.1"/>
</dbReference>
<keyword evidence="10" id="KW-1185">Reference proteome</keyword>
<reference evidence="9" key="1">
    <citation type="journal article" date="2014" name="Int. J. Syst. Evol. Microbiol.">
        <title>Complete genome sequence of Corynebacterium casei LMG S-19264T (=DSM 44701T), isolated from a smear-ripened cheese.</title>
        <authorList>
            <consortium name="US DOE Joint Genome Institute (JGI-PGF)"/>
            <person name="Walter F."/>
            <person name="Albersmeier A."/>
            <person name="Kalinowski J."/>
            <person name="Ruckert C."/>
        </authorList>
    </citation>
    <scope>NUCLEOTIDE SEQUENCE</scope>
    <source>
        <strain evidence="9">CGMCC 1.15725</strain>
    </source>
</reference>
<comment type="subcellular location">
    <subcellularLocation>
        <location evidence="1">Cell inner membrane</location>
        <topology evidence="1">Multi-pass membrane protein</topology>
    </subcellularLocation>
</comment>
<dbReference type="Pfam" id="PF00672">
    <property type="entry name" value="HAMP"/>
    <property type="match status" value="1"/>
</dbReference>
<dbReference type="InterPro" id="IPR000727">
    <property type="entry name" value="T_SNARE_dom"/>
</dbReference>
<dbReference type="AlphaFoldDB" id="A0A8J2YXA3"/>
<evidence type="ECO:0000256" key="2">
    <source>
        <dbReference type="ARBA" id="ARBA00022519"/>
    </source>
</evidence>
<dbReference type="PANTHER" id="PTHR32089:SF112">
    <property type="entry name" value="LYSOZYME-LIKE PROTEIN-RELATED"/>
    <property type="match status" value="1"/>
</dbReference>
<evidence type="ECO:0000259" key="6">
    <source>
        <dbReference type="PROSITE" id="PS50111"/>
    </source>
</evidence>
<dbReference type="Gene3D" id="1.10.8.500">
    <property type="entry name" value="HAMP domain in histidine kinase"/>
    <property type="match status" value="1"/>
</dbReference>
<comment type="similarity">
    <text evidence="4">Belongs to the methyl-accepting chemotaxis (MCP) protein family.</text>
</comment>
<dbReference type="SUPFAM" id="SSF58104">
    <property type="entry name" value="Methyl-accepting chemotaxis protein (MCP) signaling domain"/>
    <property type="match status" value="1"/>
</dbReference>
<feature type="domain" description="HAMP" evidence="8">
    <location>
        <begin position="333"/>
        <end position="386"/>
    </location>
</feature>
<evidence type="ECO:0000256" key="5">
    <source>
        <dbReference type="PROSITE-ProRule" id="PRU00284"/>
    </source>
</evidence>
<evidence type="ECO:0000259" key="8">
    <source>
        <dbReference type="PROSITE" id="PS50885"/>
    </source>
</evidence>
<dbReference type="InterPro" id="IPR003660">
    <property type="entry name" value="HAMP_dom"/>
</dbReference>
<dbReference type="PANTHER" id="PTHR32089">
    <property type="entry name" value="METHYL-ACCEPTING CHEMOTAXIS PROTEIN MCPB"/>
    <property type="match status" value="1"/>
</dbReference>
<feature type="domain" description="T-SNARE coiled-coil homology" evidence="7">
    <location>
        <begin position="578"/>
        <end position="640"/>
    </location>
</feature>
<evidence type="ECO:0000259" key="7">
    <source>
        <dbReference type="PROSITE" id="PS50192"/>
    </source>
</evidence>
<dbReference type="Pfam" id="PF00015">
    <property type="entry name" value="MCPsignal"/>
    <property type="match status" value="1"/>
</dbReference>
<dbReference type="PROSITE" id="PS50192">
    <property type="entry name" value="T_SNARE"/>
    <property type="match status" value="1"/>
</dbReference>
<keyword evidence="3 5" id="KW-0807">Transducer</keyword>
<evidence type="ECO:0000256" key="1">
    <source>
        <dbReference type="ARBA" id="ARBA00004429"/>
    </source>
</evidence>
<dbReference type="GO" id="GO:0005886">
    <property type="term" value="C:plasma membrane"/>
    <property type="evidence" value="ECO:0007669"/>
    <property type="project" value="UniProtKB-SubCell"/>
</dbReference>
<reference evidence="9" key="2">
    <citation type="submission" date="2020-09" db="EMBL/GenBank/DDBJ databases">
        <authorList>
            <person name="Sun Q."/>
            <person name="Zhou Y."/>
        </authorList>
    </citation>
    <scope>NUCLEOTIDE SEQUENCE</scope>
    <source>
        <strain evidence="9">CGMCC 1.15725</strain>
    </source>
</reference>
<name>A0A8J2YXA3_9PROT</name>
<evidence type="ECO:0000313" key="9">
    <source>
        <dbReference type="EMBL" id="GGF35699.1"/>
    </source>
</evidence>
<keyword evidence="2" id="KW-1003">Cell membrane</keyword>
<dbReference type="Gene3D" id="1.10.287.950">
    <property type="entry name" value="Methyl-accepting chemotaxis protein"/>
    <property type="match status" value="1"/>
</dbReference>
<dbReference type="SMART" id="SM00283">
    <property type="entry name" value="MA"/>
    <property type="match status" value="1"/>
</dbReference>
<keyword evidence="2" id="KW-0997">Cell inner membrane</keyword>
<sequence>MRIRTLFLVGLAALAVPAVGVSGWMASAATAEWLHARTVTREARAMSDLMRVLTTIAIESGQLQEAVLAETPNLEALAKSKAATDEALARSTVTMADAGSLAIVDDARNTIMDLRGKTAAAIAKPLGARDANFPKELLAARVGLADRIRARLGALETGIVQADPAIGMLAQLGSQMMAMRDNAGARSTLMTPWINGKPFAPDDVAKAMALSGRIAGAWERALVTIEQIRPSARLIAARDRARDGFFAQSEPHYQALVNAALNHVDWGMSYADYRKFTVAALTDIVPVREAAMDEAVGLGEAESADAAAKLTVALLIVLGEVAIVGATLMILLRRLVAPVQAMTDTVSRIARGEFELDVAYRDRSDEIGAMATAVEVLRGHSAEAERLGRVAEAETRAKLESAAHLAAVTKEFEQRVGVMVETLGHAAGDLRGTAQGMHGTAGETQALTERVASAAELAAHSVGAVAAAVEELSASSREIGQRVEQSATATRQAAAEARRTDDVVRALTATTDRIGEVVGLIADIAGQTNLLALNANIEAARAGEAGRGFGIVASEVKNLANRTARATEEIGAQIAEIQTATRDAAGAITAISRTIEEVDGIATSIASAVEEQGAATVEISRNAQEAASGTREVTQIIGTVANGASETGSAAGHVLTAADSLKTQATTLDEEVRRFLARVRSA</sequence>
<organism evidence="9 10">
    <name type="scientific">Aliidongia dinghuensis</name>
    <dbReference type="NCBI Taxonomy" id="1867774"/>
    <lineage>
        <taxon>Bacteria</taxon>
        <taxon>Pseudomonadati</taxon>
        <taxon>Pseudomonadota</taxon>
        <taxon>Alphaproteobacteria</taxon>
        <taxon>Rhodospirillales</taxon>
        <taxon>Dongiaceae</taxon>
        <taxon>Aliidongia</taxon>
    </lineage>
</organism>
<evidence type="ECO:0000256" key="3">
    <source>
        <dbReference type="ARBA" id="ARBA00023224"/>
    </source>
</evidence>
<feature type="domain" description="Methyl-accepting transducer" evidence="6">
    <location>
        <begin position="426"/>
        <end position="662"/>
    </location>
</feature>
<keyword evidence="2" id="KW-0472">Membrane</keyword>
<proteinExistence type="inferred from homology"/>
<dbReference type="PROSITE" id="PS50111">
    <property type="entry name" value="CHEMOTAXIS_TRANSDUC_2"/>
    <property type="match status" value="1"/>
</dbReference>
<gene>
    <name evidence="9" type="ORF">GCM10011611_47530</name>
</gene>